<evidence type="ECO:0000259" key="14">
    <source>
        <dbReference type="PROSITE" id="PS51671"/>
    </source>
</evidence>
<dbReference type="RefSeq" id="WP_160587753.1">
    <property type="nucleotide sequence ID" value="NZ_BMHN01000001.1"/>
</dbReference>
<evidence type="ECO:0000256" key="5">
    <source>
        <dbReference type="ARBA" id="ARBA00013376"/>
    </source>
</evidence>
<dbReference type="InterPro" id="IPR002912">
    <property type="entry name" value="ACT_dom"/>
</dbReference>
<keyword evidence="10" id="KW-0486">Methionine biosynthesis</keyword>
<evidence type="ECO:0000256" key="7">
    <source>
        <dbReference type="ARBA" id="ARBA00022697"/>
    </source>
</evidence>
<dbReference type="GeneID" id="300654578"/>
<dbReference type="NCBIfam" id="NF004976">
    <property type="entry name" value="PRK06349.1"/>
    <property type="match status" value="1"/>
</dbReference>
<feature type="domain" description="ACT" evidence="14">
    <location>
        <begin position="356"/>
        <end position="438"/>
    </location>
</feature>
<dbReference type="EMBL" id="WXYQ01000006">
    <property type="protein sequence ID" value="NBG95874.1"/>
    <property type="molecule type" value="Genomic_DNA"/>
</dbReference>
<dbReference type="InterPro" id="IPR005106">
    <property type="entry name" value="Asp/hSer_DH_NAD-bd"/>
</dbReference>
<sequence length="438" mass="45261">MSDSASGNPLRIGIAGLGTVGAGVLKLLTQQQDILAARAGVPLVVTAVSARNRQQDRGVEIDGYAWYDNCLDMAEADDVDVVVELIGGADGTAKVLVENAIAAGKHVVTANKALLAYHGQSIAESAEAKAVAVGFEAAVAGGVPVIKGLRDGLAANQVERIVAILNGTCNFVLGLMEEEEVSFEDAVREAQDVGFAEADPTTDIGGFDAAHKLSLLASIAFGTQVNLDAVLVKGIDSVAAEDIEAAKELGYRIKLIAVADRNGGHIIQRVHPALVPLEQPLAHVGGPGNSIVMQGDWVGTVEFGGPGAGEKPTASAVVADIVDIARGFQVPVFGTPAAQLTPAKSASEDNSLAPYYLRMELADKKGTASTMTGILAEHDISIETMIQKPEEDHELGANMPVIVVTYATRDTAIAKAIAEIEGAGILAGSPNVIRVESL</sequence>
<evidence type="ECO:0000256" key="4">
    <source>
        <dbReference type="ARBA" id="ARBA00013213"/>
    </source>
</evidence>
<evidence type="ECO:0000256" key="3">
    <source>
        <dbReference type="ARBA" id="ARBA00006753"/>
    </source>
</evidence>
<evidence type="ECO:0000256" key="10">
    <source>
        <dbReference type="ARBA" id="ARBA00023167"/>
    </source>
</evidence>
<dbReference type="Pfam" id="PF01842">
    <property type="entry name" value="ACT"/>
    <property type="match status" value="1"/>
</dbReference>
<evidence type="ECO:0000256" key="9">
    <source>
        <dbReference type="ARBA" id="ARBA00023002"/>
    </source>
</evidence>
<evidence type="ECO:0000256" key="8">
    <source>
        <dbReference type="ARBA" id="ARBA00022857"/>
    </source>
</evidence>
<reference evidence="15 16" key="1">
    <citation type="journal article" date="2016" name="Int. J. Syst. Evol. Microbiol.">
        <title>Pyruvatibacter mobilis gen. nov., sp. nov., a marine bacterium from the culture broth of Picochlorum sp. 122.</title>
        <authorList>
            <person name="Wang G."/>
            <person name="Tang M."/>
            <person name="Wu H."/>
            <person name="Dai S."/>
            <person name="Li T."/>
            <person name="Chen C."/>
            <person name="He H."/>
            <person name="Fan J."/>
            <person name="Xiang W."/>
            <person name="Li X."/>
        </authorList>
    </citation>
    <scope>NUCLEOTIDE SEQUENCE [LARGE SCALE GENOMIC DNA]</scope>
    <source>
        <strain evidence="15 16">GYP-11</strain>
    </source>
</reference>
<comment type="pathway">
    <text evidence="1">Amino-acid biosynthesis; L-threonine biosynthesis; L-threonine from L-aspartate: step 3/5.</text>
</comment>
<evidence type="ECO:0000256" key="6">
    <source>
        <dbReference type="ARBA" id="ARBA00022605"/>
    </source>
</evidence>
<accession>A0A845QBM9</accession>
<dbReference type="Gene3D" id="3.40.50.720">
    <property type="entry name" value="NAD(P)-binding Rossmann-like Domain"/>
    <property type="match status" value="1"/>
</dbReference>
<dbReference type="AlphaFoldDB" id="A0A845QBM9"/>
<dbReference type="SUPFAM" id="SSF51735">
    <property type="entry name" value="NAD(P)-binding Rossmann-fold domains"/>
    <property type="match status" value="1"/>
</dbReference>
<dbReference type="InterPro" id="IPR001342">
    <property type="entry name" value="HDH_cat"/>
</dbReference>
<organism evidence="15 16">
    <name type="scientific">Pyruvatibacter mobilis</name>
    <dbReference type="NCBI Taxonomy" id="1712261"/>
    <lineage>
        <taxon>Bacteria</taxon>
        <taxon>Pseudomonadati</taxon>
        <taxon>Pseudomonadota</taxon>
        <taxon>Alphaproteobacteria</taxon>
        <taxon>Hyphomicrobiales</taxon>
        <taxon>Parvibaculaceae</taxon>
        <taxon>Pyruvatibacter</taxon>
    </lineage>
</organism>
<dbReference type="Proteomes" id="UP000470384">
    <property type="component" value="Unassembled WGS sequence"/>
</dbReference>
<dbReference type="Gene3D" id="3.30.360.10">
    <property type="entry name" value="Dihydrodipicolinate Reductase, domain 2"/>
    <property type="match status" value="1"/>
</dbReference>
<dbReference type="UniPathway" id="UPA00050">
    <property type="reaction ID" value="UER00063"/>
</dbReference>
<name>A0A845QBM9_9HYPH</name>
<dbReference type="Gene3D" id="3.30.70.260">
    <property type="match status" value="1"/>
</dbReference>
<keyword evidence="7" id="KW-0791">Threonine biosynthesis</keyword>
<dbReference type="InterPro" id="IPR036291">
    <property type="entry name" value="NAD(P)-bd_dom_sf"/>
</dbReference>
<proteinExistence type="inferred from homology"/>
<dbReference type="InterPro" id="IPR019811">
    <property type="entry name" value="HDH_CS"/>
</dbReference>
<gene>
    <name evidence="15" type="ORF">GTQ45_09020</name>
</gene>
<dbReference type="Pfam" id="PF00742">
    <property type="entry name" value="Homoserine_dh"/>
    <property type="match status" value="1"/>
</dbReference>
<dbReference type="GO" id="GO:0009088">
    <property type="term" value="P:threonine biosynthetic process"/>
    <property type="evidence" value="ECO:0007669"/>
    <property type="project" value="UniProtKB-UniPathway"/>
</dbReference>
<comment type="caution">
    <text evidence="15">The sequence shown here is derived from an EMBL/GenBank/DDBJ whole genome shotgun (WGS) entry which is preliminary data.</text>
</comment>
<keyword evidence="6" id="KW-0028">Amino-acid biosynthesis</keyword>
<feature type="binding site" evidence="12">
    <location>
        <position position="112"/>
    </location>
    <ligand>
        <name>NADPH</name>
        <dbReference type="ChEBI" id="CHEBI:57783"/>
    </ligand>
</feature>
<dbReference type="CDD" id="cd04881">
    <property type="entry name" value="ACT_HSDH-Hom"/>
    <property type="match status" value="1"/>
</dbReference>
<dbReference type="InterPro" id="IPR045865">
    <property type="entry name" value="ACT-like_dom_sf"/>
</dbReference>
<dbReference type="Pfam" id="PF03447">
    <property type="entry name" value="NAD_binding_3"/>
    <property type="match status" value="1"/>
</dbReference>
<evidence type="ECO:0000256" key="13">
    <source>
        <dbReference type="RuleBase" id="RU004171"/>
    </source>
</evidence>
<feature type="active site" description="Proton donor" evidence="11">
    <location>
        <position position="212"/>
    </location>
</feature>
<dbReference type="EC" id="1.1.1.3" evidence="4"/>
<dbReference type="SUPFAM" id="SSF55347">
    <property type="entry name" value="Glyceraldehyde-3-phosphate dehydrogenase-like, C-terminal domain"/>
    <property type="match status" value="1"/>
</dbReference>
<keyword evidence="16" id="KW-1185">Reference proteome</keyword>
<dbReference type="PANTHER" id="PTHR43331:SF1">
    <property type="entry name" value="HOMOSERINE DEHYDROGENASE"/>
    <property type="match status" value="1"/>
</dbReference>
<evidence type="ECO:0000256" key="12">
    <source>
        <dbReference type="PIRSR" id="PIRSR000098-2"/>
    </source>
</evidence>
<dbReference type="PROSITE" id="PS51671">
    <property type="entry name" value="ACT"/>
    <property type="match status" value="1"/>
</dbReference>
<feature type="binding site" evidence="12">
    <location>
        <begin position="15"/>
        <end position="22"/>
    </location>
    <ligand>
        <name>NADP(+)</name>
        <dbReference type="ChEBI" id="CHEBI:58349"/>
    </ligand>
</feature>
<dbReference type="PROSITE" id="PS01042">
    <property type="entry name" value="HOMOSER_DHGENASE"/>
    <property type="match status" value="1"/>
</dbReference>
<dbReference type="UniPathway" id="UPA00051">
    <property type="reaction ID" value="UER00465"/>
</dbReference>
<dbReference type="GO" id="GO:0050661">
    <property type="term" value="F:NADP binding"/>
    <property type="evidence" value="ECO:0007669"/>
    <property type="project" value="InterPro"/>
</dbReference>
<dbReference type="SUPFAM" id="SSF55021">
    <property type="entry name" value="ACT-like"/>
    <property type="match status" value="1"/>
</dbReference>
<feature type="binding site" evidence="12">
    <location>
        <position position="197"/>
    </location>
    <ligand>
        <name>L-homoserine</name>
        <dbReference type="ChEBI" id="CHEBI:57476"/>
    </ligand>
</feature>
<protein>
    <recommendedName>
        <fullName evidence="5">Homoserine dehydrogenase</fullName>
        <ecNumber evidence="4">1.1.1.3</ecNumber>
    </recommendedName>
</protein>
<keyword evidence="9 15" id="KW-0560">Oxidoreductase</keyword>
<comment type="pathway">
    <text evidence="2">Amino-acid biosynthesis; L-methionine biosynthesis via de novo pathway; L-homoserine from L-aspartate: step 3/3.</text>
</comment>
<dbReference type="PANTHER" id="PTHR43331">
    <property type="entry name" value="HOMOSERINE DEHYDROGENASE"/>
    <property type="match status" value="1"/>
</dbReference>
<keyword evidence="8 12" id="KW-0521">NADP</keyword>
<evidence type="ECO:0000313" key="15">
    <source>
        <dbReference type="EMBL" id="NBG95874.1"/>
    </source>
</evidence>
<evidence type="ECO:0000256" key="11">
    <source>
        <dbReference type="PIRSR" id="PIRSR000098-1"/>
    </source>
</evidence>
<dbReference type="FunFam" id="3.30.360.10:FF:000005">
    <property type="entry name" value="Homoserine dehydrogenase"/>
    <property type="match status" value="1"/>
</dbReference>
<dbReference type="PIRSF" id="PIRSF000098">
    <property type="entry name" value="Homoser_dehydrog"/>
    <property type="match status" value="1"/>
</dbReference>
<evidence type="ECO:0000313" key="16">
    <source>
        <dbReference type="Proteomes" id="UP000470384"/>
    </source>
</evidence>
<dbReference type="OrthoDB" id="9808167at2"/>
<comment type="similarity">
    <text evidence="3 13">Belongs to the homoserine dehydrogenase family.</text>
</comment>
<dbReference type="GO" id="GO:0009086">
    <property type="term" value="P:methionine biosynthetic process"/>
    <property type="evidence" value="ECO:0007669"/>
    <property type="project" value="UniProtKB-KW"/>
</dbReference>
<dbReference type="InterPro" id="IPR016204">
    <property type="entry name" value="HDH"/>
</dbReference>
<evidence type="ECO:0000256" key="1">
    <source>
        <dbReference type="ARBA" id="ARBA00005056"/>
    </source>
</evidence>
<dbReference type="GO" id="GO:0004412">
    <property type="term" value="F:homoserine dehydrogenase activity"/>
    <property type="evidence" value="ECO:0007669"/>
    <property type="project" value="UniProtKB-EC"/>
</dbReference>
<evidence type="ECO:0000256" key="2">
    <source>
        <dbReference type="ARBA" id="ARBA00005062"/>
    </source>
</evidence>